<evidence type="ECO:0000256" key="5">
    <source>
        <dbReference type="SAM" id="MobiDB-lite"/>
    </source>
</evidence>
<accession>G7DZU6</accession>
<dbReference type="PANTHER" id="PTHR45916:SF1">
    <property type="entry name" value="STRUCTURAL MAINTENANCE OF CHROMOSOMES PROTEIN 5"/>
    <property type="match status" value="1"/>
</dbReference>
<dbReference type="GO" id="GO:0030915">
    <property type="term" value="C:Smc5-Smc6 complex"/>
    <property type="evidence" value="ECO:0007669"/>
    <property type="project" value="TreeGrafter"/>
</dbReference>
<protein>
    <recommendedName>
        <fullName evidence="2">Structural maintenance of chromosomes protein 5</fullName>
    </recommendedName>
</protein>
<feature type="non-terminal residue" evidence="7">
    <location>
        <position position="820"/>
    </location>
</feature>
<dbReference type="eggNOG" id="KOG0979">
    <property type="taxonomic scope" value="Eukaryota"/>
</dbReference>
<sequence length="820" mass="92525">MARRVADSDGDDDAPDPDEPVPSARVRPARGNAHRGYMDTSSDSDTPQMTKKAKGKLTNGNGVPKQAPTQAEESDTDEQPAAKASRKRKATTSKVTRSSPDAKRKKAASSPAPQTRDEEEEVEEEPDEAFFLADAQESHYLNERGDDGYVVGSIMRIKCVNFMTYEHVEFSPGPHLNMIIGPNGTGKSSIANAIALGLGWPPKILGRADEVRLFVKQGYDEGHIEIELKGRKSRNVIIRREINRIRNNSDWYLDGKKAKHTDVVAKVAGLNVQVDNLCSYLPQDKVVSFAQMKPAELLKETQNAAGSLKLTSWHEYLIKMKKLLINREKKLDAEKEDLRNNEARNAALEREVARYRERRELLEEITILDTLIPYAEYKVKKLAYDEVKGEKNERVQQLRELEVKRAPYAHQKTLLEQRYKAASRSARDADGLHLSAEAKLNRINKELDASDKKLEVERNNLQSLRADIKAREQRIAQCRRQIDNIKRQLQDEPPEVDLTESKRRRRECKSEMLRLTQKIRAEQAEAEALLATTAELEAEIKLQKAQITKLESAGNRRLGALKSSMARQNHLFQGILATQAYLKEHPDKLKGKVWGPVAIEIGLTDEKAAAAMETLIQVDVFRTFVCELREDYELLQAQIANGLWKDTKYKIYLANISDEQFHAPFSLAELQRLGFDCWAIDCISGPPEVLRFVCARSNLHRIPIAFKPSTSIDVKAFESRASQVRKYVIGPSVTTIKPSMYGQGFAQTNTRGLRNATVLSSAIDATAVKECERRIATAEQQRDAQQEAFEAFSVRNAETREEHAELQSTDARLADEEQKS</sequence>
<comment type="similarity">
    <text evidence="1">Belongs to the SMC family. SMC5 subfamily.</text>
</comment>
<feature type="compositionally biased region" description="Acidic residues" evidence="5">
    <location>
        <begin position="117"/>
        <end position="127"/>
    </location>
</feature>
<feature type="coiled-coil region" evidence="4">
    <location>
        <begin position="440"/>
        <end position="553"/>
    </location>
</feature>
<feature type="domain" description="Rad50/SbcC-type AAA" evidence="6">
    <location>
        <begin position="156"/>
        <end position="339"/>
    </location>
</feature>
<dbReference type="InterPro" id="IPR027417">
    <property type="entry name" value="P-loop_NTPase"/>
</dbReference>
<reference evidence="7 8" key="2">
    <citation type="journal article" date="2012" name="Open Biol.">
        <title>Characteristics of nucleosomes and linker DNA regions on the genome of the basidiomycete Mixia osmundae revealed by mono- and dinucleosome mapping.</title>
        <authorList>
            <person name="Nishida H."/>
            <person name="Kondo S."/>
            <person name="Matsumoto T."/>
            <person name="Suzuki Y."/>
            <person name="Yoshikawa H."/>
            <person name="Taylor T.D."/>
            <person name="Sugiyama J."/>
        </authorList>
    </citation>
    <scope>NUCLEOTIDE SEQUENCE [LARGE SCALE GENOMIC DNA]</scope>
    <source>
        <strain evidence="8">CBS 9802 / IAM 14324 / JCM 22182 / KY 12970</strain>
    </source>
</reference>
<organism evidence="7 8">
    <name type="scientific">Mixia osmundae (strain CBS 9802 / IAM 14324 / JCM 22182 / KY 12970)</name>
    <dbReference type="NCBI Taxonomy" id="764103"/>
    <lineage>
        <taxon>Eukaryota</taxon>
        <taxon>Fungi</taxon>
        <taxon>Dikarya</taxon>
        <taxon>Basidiomycota</taxon>
        <taxon>Pucciniomycotina</taxon>
        <taxon>Mixiomycetes</taxon>
        <taxon>Mixiales</taxon>
        <taxon>Mixiaceae</taxon>
        <taxon>Mixia</taxon>
    </lineage>
</organism>
<dbReference type="InterPro" id="IPR038729">
    <property type="entry name" value="Rad50/SbcC_AAA"/>
</dbReference>
<comment type="caution">
    <text evidence="7">The sequence shown here is derived from an EMBL/GenBank/DDBJ whole genome shotgun (WGS) entry which is preliminary data.</text>
</comment>
<dbReference type="FunCoup" id="G7DZU6">
    <property type="interactions" value="745"/>
</dbReference>
<dbReference type="GO" id="GO:0000724">
    <property type="term" value="P:double-strand break repair via homologous recombination"/>
    <property type="evidence" value="ECO:0007669"/>
    <property type="project" value="TreeGrafter"/>
</dbReference>
<evidence type="ECO:0000256" key="4">
    <source>
        <dbReference type="SAM" id="Coils"/>
    </source>
</evidence>
<feature type="region of interest" description="Disordered" evidence="5">
    <location>
        <begin position="1"/>
        <end position="127"/>
    </location>
</feature>
<evidence type="ECO:0000313" key="8">
    <source>
        <dbReference type="Proteomes" id="UP000009131"/>
    </source>
</evidence>
<dbReference type="STRING" id="764103.G7DZU6"/>
<dbReference type="EMBL" id="BABT02000076">
    <property type="protein sequence ID" value="GAA96106.1"/>
    <property type="molecule type" value="Genomic_DNA"/>
</dbReference>
<dbReference type="Gene3D" id="1.10.287.1490">
    <property type="match status" value="1"/>
</dbReference>
<dbReference type="GO" id="GO:0005634">
    <property type="term" value="C:nucleus"/>
    <property type="evidence" value="ECO:0007669"/>
    <property type="project" value="TreeGrafter"/>
</dbReference>
<dbReference type="PANTHER" id="PTHR45916">
    <property type="entry name" value="STRUCTURAL MAINTENANCE OF CHROMOSOMES PROTEIN 5"/>
    <property type="match status" value="1"/>
</dbReference>
<evidence type="ECO:0000256" key="1">
    <source>
        <dbReference type="ARBA" id="ARBA00010171"/>
    </source>
</evidence>
<evidence type="ECO:0000256" key="2">
    <source>
        <dbReference type="ARBA" id="ARBA00018687"/>
    </source>
</evidence>
<dbReference type="InParanoid" id="G7DZU6"/>
<feature type="compositionally biased region" description="Acidic residues" evidence="5">
    <location>
        <begin position="8"/>
        <end position="19"/>
    </location>
</feature>
<proteinExistence type="inferred from homology"/>
<dbReference type="Proteomes" id="UP000009131">
    <property type="component" value="Unassembled WGS sequence"/>
</dbReference>
<dbReference type="GO" id="GO:0016887">
    <property type="term" value="F:ATP hydrolysis activity"/>
    <property type="evidence" value="ECO:0007669"/>
    <property type="project" value="InterPro"/>
</dbReference>
<reference evidence="7 8" key="1">
    <citation type="journal article" date="2011" name="J. Gen. Appl. Microbiol.">
        <title>Draft genome sequencing of the enigmatic basidiomycete Mixia osmundae.</title>
        <authorList>
            <person name="Nishida H."/>
            <person name="Nagatsuka Y."/>
            <person name="Sugiyama J."/>
        </authorList>
    </citation>
    <scope>NUCLEOTIDE SEQUENCE [LARGE SCALE GENOMIC DNA]</scope>
    <source>
        <strain evidence="8">CBS 9802 / IAM 14324 / JCM 22182 / KY 12970</strain>
    </source>
</reference>
<evidence type="ECO:0000256" key="3">
    <source>
        <dbReference type="ARBA" id="ARBA00023054"/>
    </source>
</evidence>
<evidence type="ECO:0000313" key="7">
    <source>
        <dbReference type="EMBL" id="GAA96106.1"/>
    </source>
</evidence>
<dbReference type="GO" id="GO:0003697">
    <property type="term" value="F:single-stranded DNA binding"/>
    <property type="evidence" value="ECO:0007669"/>
    <property type="project" value="TreeGrafter"/>
</dbReference>
<keyword evidence="3 4" id="KW-0175">Coiled coil</keyword>
<dbReference type="Gene3D" id="3.40.50.300">
    <property type="entry name" value="P-loop containing nucleotide triphosphate hydrolases"/>
    <property type="match status" value="1"/>
</dbReference>
<dbReference type="HOGENOM" id="CLU_004969_2_0_1"/>
<feature type="compositionally biased region" description="Polar residues" evidence="5">
    <location>
        <begin position="39"/>
        <end position="49"/>
    </location>
</feature>
<dbReference type="SUPFAM" id="SSF52540">
    <property type="entry name" value="P-loop containing nucleoside triphosphate hydrolases"/>
    <property type="match status" value="1"/>
</dbReference>
<evidence type="ECO:0000259" key="6">
    <source>
        <dbReference type="Pfam" id="PF13476"/>
    </source>
</evidence>
<gene>
    <name evidence="7" type="primary">Mo02767</name>
    <name evidence="7" type="ORF">E5Q_02767</name>
</gene>
<dbReference type="AlphaFoldDB" id="G7DZU6"/>
<dbReference type="OrthoDB" id="10254973at2759"/>
<feature type="region of interest" description="Disordered" evidence="5">
    <location>
        <begin position="796"/>
        <end position="820"/>
    </location>
</feature>
<keyword evidence="8" id="KW-1185">Reference proteome</keyword>
<feature type="coiled-coil region" evidence="4">
    <location>
        <begin position="321"/>
        <end position="404"/>
    </location>
</feature>
<dbReference type="Pfam" id="PF13476">
    <property type="entry name" value="AAA_23"/>
    <property type="match status" value="1"/>
</dbReference>
<name>G7DZU6_MIXOS</name>